<evidence type="ECO:0000256" key="1">
    <source>
        <dbReference type="SAM" id="SignalP"/>
    </source>
</evidence>
<dbReference type="Gene3D" id="1.10.510.10">
    <property type="entry name" value="Transferase(Phosphotransferase) domain 1"/>
    <property type="match status" value="1"/>
</dbReference>
<reference evidence="2 3" key="1">
    <citation type="submission" date="2024-06" db="EMBL/GenBank/DDBJ databases">
        <title>Complete genome of Phlyctema vagabunda strain 19-DSS-EL-015.</title>
        <authorList>
            <person name="Fiorenzani C."/>
        </authorList>
    </citation>
    <scope>NUCLEOTIDE SEQUENCE [LARGE SCALE GENOMIC DNA]</scope>
    <source>
        <strain evidence="2 3">19-DSS-EL-015</strain>
    </source>
</reference>
<comment type="caution">
    <text evidence="2">The sequence shown here is derived from an EMBL/GenBank/DDBJ whole genome shotgun (WGS) entry which is preliminary data.</text>
</comment>
<sequence>MGAHSDVWSLGCIMSMLLTYLEAGWPGVRKYSDERCDERQIKPSDQFFRPPINWTDFRLNSKVLDQHQYLTRQAEERESRDEQALPGEGRAVEHFLDFLEKSVLVTSWRQRRATAKDIKTELARLAEFYVSPSSSSTDVVSSQGISAFSNLMSWSRNVISRSRDAHADGADEERSWFVIPRHTNIKASTITLSGNTIAFWSNEYIRMYTPEMLNEERPVKGKLKTDGVFNKLGQDICYWESVDLNQECLVASTNRHNFDCYVFETQDGSTNGPTPQNKYRIFLQLPKIRRVAISPDNQWFICVVSHELGSDFPGTLLYARMENVLEAARTRSNITEENITRRIPDPASLVCWETPIALAFAAVDLTYLTVSEDNIVFTVLQTSSDTESNQHSIILNSFDISRRVFHTIRLENPVS</sequence>
<accession>A0ABR4P2I8</accession>
<organism evidence="2 3">
    <name type="scientific">Phlyctema vagabunda</name>
    <dbReference type="NCBI Taxonomy" id="108571"/>
    <lineage>
        <taxon>Eukaryota</taxon>
        <taxon>Fungi</taxon>
        <taxon>Dikarya</taxon>
        <taxon>Ascomycota</taxon>
        <taxon>Pezizomycotina</taxon>
        <taxon>Leotiomycetes</taxon>
        <taxon>Helotiales</taxon>
        <taxon>Dermateaceae</taxon>
        <taxon>Phlyctema</taxon>
    </lineage>
</organism>
<dbReference type="Proteomes" id="UP001629113">
    <property type="component" value="Unassembled WGS sequence"/>
</dbReference>
<feature type="signal peptide" evidence="1">
    <location>
        <begin position="1"/>
        <end position="23"/>
    </location>
</feature>
<keyword evidence="3" id="KW-1185">Reference proteome</keyword>
<dbReference type="EMBL" id="JBFCZG010000010">
    <property type="protein sequence ID" value="KAL3417523.1"/>
    <property type="molecule type" value="Genomic_DNA"/>
</dbReference>
<evidence type="ECO:0000313" key="3">
    <source>
        <dbReference type="Proteomes" id="UP001629113"/>
    </source>
</evidence>
<protein>
    <submittedName>
        <fullName evidence="2">Ankyrin repeat protein</fullName>
    </submittedName>
</protein>
<gene>
    <name evidence="2" type="ORF">PVAG01_10533</name>
</gene>
<feature type="chain" id="PRO_5045641118" evidence="1">
    <location>
        <begin position="24"/>
        <end position="415"/>
    </location>
</feature>
<name>A0ABR4P2I8_9HELO</name>
<proteinExistence type="predicted"/>
<evidence type="ECO:0000313" key="2">
    <source>
        <dbReference type="EMBL" id="KAL3417523.1"/>
    </source>
</evidence>
<keyword evidence="1" id="KW-0732">Signal</keyword>